<feature type="compositionally biased region" description="Basic and acidic residues" evidence="4">
    <location>
        <begin position="544"/>
        <end position="556"/>
    </location>
</feature>
<dbReference type="Proteomes" id="UP001164746">
    <property type="component" value="Chromosome 1"/>
</dbReference>
<dbReference type="InterPro" id="IPR002018">
    <property type="entry name" value="CarbesteraseB"/>
</dbReference>
<reference evidence="6" key="1">
    <citation type="submission" date="2022-11" db="EMBL/GenBank/DDBJ databases">
        <title>Centuries of genome instability and evolution in soft-shell clam transmissible cancer (bioRxiv).</title>
        <authorList>
            <person name="Hart S.F.M."/>
            <person name="Yonemitsu M.A."/>
            <person name="Giersch R.M."/>
            <person name="Beal B.F."/>
            <person name="Arriagada G."/>
            <person name="Davis B.W."/>
            <person name="Ostrander E.A."/>
            <person name="Goff S.P."/>
            <person name="Metzger M.J."/>
        </authorList>
    </citation>
    <scope>NUCLEOTIDE SEQUENCE</scope>
    <source>
        <strain evidence="6">MELC-2E11</strain>
        <tissue evidence="6">Siphon/mantle</tissue>
    </source>
</reference>
<comment type="similarity">
    <text evidence="1 3">Belongs to the type-B carboxylesterase/lipase family.</text>
</comment>
<feature type="domain" description="Carboxylesterase type B" evidence="5">
    <location>
        <begin position="22"/>
        <end position="477"/>
    </location>
</feature>
<feature type="region of interest" description="Disordered" evidence="4">
    <location>
        <begin position="532"/>
        <end position="556"/>
    </location>
</feature>
<sequence>MAGRMGLLLWFIFFFVLTESKQPSVTTCVGVILGTERKAHFRDREYTLDEYRGIPYAKPPVEELRFKRPEPFGYFPEAFNATRPGILCPQTDFLNMGMRSTTEDCLVLNIFVPQALTDQPQGYAVMVWIHGGGFNIGSGGETPGPVFAGHNNVIVVTINYRLGVFGFLSLGDERAKGNMGLLDQHLALKWIHNNIDSFGGDPNRVTIFGESAGGMSVHLQTMFPSNRGYFQNAIIESGVALQPWIFKDITENIETARQMAKHLGCSGENTDEVLKCLQQVTSEHLIKTLDSQIANAGESMDFSFFPVVDGEFIKRFPATIVREARETDNEEVQFMREINYINGMNGREGACYALILPYNGSIDNVKLSNDDWTGSYLPDMLKMIYPDQEIPAAIKELIAAEYTNWDNPEDAINMFIKFTGDTNFNVPGIVTSLAQANQTEPKGGSWLYSFAPVLEKHYLDTPSWVPQANHGDEIAPMSGYSPELLAQLKIFNIDTLEYIILDKQDSTGQRIYAREVEFWEKVVPGLFDAMKEESHDSGSPFREQSTDTCERDGNCG</sequence>
<protein>
    <recommendedName>
        <fullName evidence="3">Carboxylic ester hydrolase</fullName>
        <ecNumber evidence="3">3.1.1.-</ecNumber>
    </recommendedName>
</protein>
<proteinExistence type="inferred from homology"/>
<dbReference type="Gene3D" id="3.40.50.1820">
    <property type="entry name" value="alpha/beta hydrolase"/>
    <property type="match status" value="1"/>
</dbReference>
<dbReference type="EMBL" id="CP111012">
    <property type="protein sequence ID" value="WAQ93500.1"/>
    <property type="molecule type" value="Genomic_DNA"/>
</dbReference>
<dbReference type="SUPFAM" id="SSF53474">
    <property type="entry name" value="alpha/beta-Hydrolases"/>
    <property type="match status" value="1"/>
</dbReference>
<evidence type="ECO:0000256" key="3">
    <source>
        <dbReference type="RuleBase" id="RU361235"/>
    </source>
</evidence>
<feature type="signal peptide" evidence="3">
    <location>
        <begin position="1"/>
        <end position="20"/>
    </location>
</feature>
<evidence type="ECO:0000313" key="7">
    <source>
        <dbReference type="Proteomes" id="UP001164746"/>
    </source>
</evidence>
<dbReference type="InterPro" id="IPR051093">
    <property type="entry name" value="Neuroligin/BSAL"/>
</dbReference>
<evidence type="ECO:0000259" key="5">
    <source>
        <dbReference type="Pfam" id="PF00135"/>
    </source>
</evidence>
<dbReference type="EC" id="3.1.1.-" evidence="3"/>
<evidence type="ECO:0000313" key="6">
    <source>
        <dbReference type="EMBL" id="WAQ93500.1"/>
    </source>
</evidence>
<evidence type="ECO:0000256" key="1">
    <source>
        <dbReference type="ARBA" id="ARBA00005964"/>
    </source>
</evidence>
<name>A0ABY7DEN7_MYAAR</name>
<dbReference type="PANTHER" id="PTHR43903">
    <property type="entry name" value="NEUROLIGIN"/>
    <property type="match status" value="1"/>
</dbReference>
<accession>A0ABY7DEN7</accession>
<dbReference type="InterPro" id="IPR019826">
    <property type="entry name" value="Carboxylesterase_B_AS"/>
</dbReference>
<evidence type="ECO:0000256" key="4">
    <source>
        <dbReference type="SAM" id="MobiDB-lite"/>
    </source>
</evidence>
<dbReference type="PROSITE" id="PS00122">
    <property type="entry name" value="CARBOXYLESTERASE_B_1"/>
    <property type="match status" value="1"/>
</dbReference>
<keyword evidence="7" id="KW-1185">Reference proteome</keyword>
<feature type="chain" id="PRO_5044963508" description="Carboxylic ester hydrolase" evidence="3">
    <location>
        <begin position="21"/>
        <end position="556"/>
    </location>
</feature>
<organism evidence="6 7">
    <name type="scientific">Mya arenaria</name>
    <name type="common">Soft-shell clam</name>
    <dbReference type="NCBI Taxonomy" id="6604"/>
    <lineage>
        <taxon>Eukaryota</taxon>
        <taxon>Metazoa</taxon>
        <taxon>Spiralia</taxon>
        <taxon>Lophotrochozoa</taxon>
        <taxon>Mollusca</taxon>
        <taxon>Bivalvia</taxon>
        <taxon>Autobranchia</taxon>
        <taxon>Heteroconchia</taxon>
        <taxon>Euheterodonta</taxon>
        <taxon>Imparidentia</taxon>
        <taxon>Neoheterodontei</taxon>
        <taxon>Myida</taxon>
        <taxon>Myoidea</taxon>
        <taxon>Myidae</taxon>
        <taxon>Mya</taxon>
    </lineage>
</organism>
<evidence type="ECO:0000256" key="2">
    <source>
        <dbReference type="ARBA" id="ARBA00022801"/>
    </source>
</evidence>
<dbReference type="InterPro" id="IPR029058">
    <property type="entry name" value="AB_hydrolase_fold"/>
</dbReference>
<dbReference type="Pfam" id="PF00135">
    <property type="entry name" value="COesterase"/>
    <property type="match status" value="1"/>
</dbReference>
<keyword evidence="2 3" id="KW-0378">Hydrolase</keyword>
<gene>
    <name evidence="6" type="ORF">MAR_005971</name>
</gene>
<keyword evidence="3" id="KW-0732">Signal</keyword>